<evidence type="ECO:0000256" key="5">
    <source>
        <dbReference type="ARBA" id="ARBA00022485"/>
    </source>
</evidence>
<keyword evidence="5" id="KW-0004">4Fe-4S</keyword>
<dbReference type="GO" id="GO:0004844">
    <property type="term" value="F:uracil DNA N-glycosylase activity"/>
    <property type="evidence" value="ECO:0007669"/>
    <property type="project" value="UniProtKB-EC"/>
</dbReference>
<evidence type="ECO:0000256" key="1">
    <source>
        <dbReference type="ARBA" id="ARBA00001400"/>
    </source>
</evidence>
<evidence type="ECO:0000256" key="4">
    <source>
        <dbReference type="ARBA" id="ARBA00019403"/>
    </source>
</evidence>
<dbReference type="PANTHER" id="PTHR33693">
    <property type="entry name" value="TYPE-5 URACIL-DNA GLYCOSYLASE"/>
    <property type="match status" value="1"/>
</dbReference>
<dbReference type="InterPro" id="IPR051536">
    <property type="entry name" value="UDG_Type-4/5"/>
</dbReference>
<dbReference type="NCBIfam" id="TIGR00758">
    <property type="entry name" value="UDG_fam4"/>
    <property type="match status" value="1"/>
</dbReference>
<name>T1CI18_9ZZZZ</name>
<evidence type="ECO:0000256" key="2">
    <source>
        <dbReference type="ARBA" id="ARBA00006521"/>
    </source>
</evidence>
<dbReference type="Gene3D" id="3.40.470.10">
    <property type="entry name" value="Uracil-DNA glycosylase-like domain"/>
    <property type="match status" value="1"/>
</dbReference>
<keyword evidence="11" id="KW-0234">DNA repair</keyword>
<evidence type="ECO:0000259" key="13">
    <source>
        <dbReference type="SMART" id="SM00986"/>
    </source>
</evidence>
<gene>
    <name evidence="14" type="ORF">B1A_07875</name>
</gene>
<protein>
    <recommendedName>
        <fullName evidence="4">Type-4 uracil-DNA glycosylase</fullName>
        <ecNumber evidence="3">3.2.2.27</ecNumber>
    </recommendedName>
</protein>
<evidence type="ECO:0000256" key="8">
    <source>
        <dbReference type="ARBA" id="ARBA00022801"/>
    </source>
</evidence>
<dbReference type="AlphaFoldDB" id="T1CI18"/>
<keyword evidence="10" id="KW-0411">Iron-sulfur</keyword>
<proteinExistence type="inferred from homology"/>
<reference evidence="14" key="2">
    <citation type="journal article" date="2014" name="ISME J.">
        <title>Microbial stratification in low pH oxic and suboxic macroscopic growths along an acid mine drainage.</title>
        <authorList>
            <person name="Mendez-Garcia C."/>
            <person name="Mesa V."/>
            <person name="Sprenger R.R."/>
            <person name="Richter M."/>
            <person name="Diez M.S."/>
            <person name="Solano J."/>
            <person name="Bargiela R."/>
            <person name="Golyshina O.V."/>
            <person name="Manteca A."/>
            <person name="Ramos J.L."/>
            <person name="Gallego J.R."/>
            <person name="Llorente I."/>
            <person name="Martins Dos Santos V.A."/>
            <person name="Jensen O.N."/>
            <person name="Pelaez A.I."/>
            <person name="Sanchez J."/>
            <person name="Ferrer M."/>
        </authorList>
    </citation>
    <scope>NUCLEOTIDE SEQUENCE</scope>
</reference>
<comment type="caution">
    <text evidence="14">The sequence shown here is derived from an EMBL/GenBank/DDBJ whole genome shotgun (WGS) entry which is preliminary data.</text>
</comment>
<evidence type="ECO:0000256" key="11">
    <source>
        <dbReference type="ARBA" id="ARBA00023204"/>
    </source>
</evidence>
<evidence type="ECO:0000256" key="12">
    <source>
        <dbReference type="SAM" id="MobiDB-lite"/>
    </source>
</evidence>
<organism evidence="14">
    <name type="scientific">mine drainage metagenome</name>
    <dbReference type="NCBI Taxonomy" id="410659"/>
    <lineage>
        <taxon>unclassified sequences</taxon>
        <taxon>metagenomes</taxon>
        <taxon>ecological metagenomes</taxon>
    </lineage>
</organism>
<keyword evidence="9" id="KW-0408">Iron</keyword>
<sequence length="232" mass="25652">VFSRGNPESPLWLIGEAPGADEDERGEPFLGRAGQLLDKILEAAKIGRDEVFITNTVLCRPPGNRVPTNDEIAACSVHRNALLDLWKPPLVVLLGATAARVFLGAGTKISELRGRRIEQDGRAYYPTFHPSYLLRDPSKKSLAWQDWQHIRDDFRGLATPATTPNDTASQEADDTAVLMPYLEQFVMTPDGPGRLVQVFLRESAVVLDRAPQTVTRFPTATLVRLLAQRQVG</sequence>
<dbReference type="SMART" id="SM00986">
    <property type="entry name" value="UDG"/>
    <property type="match status" value="1"/>
</dbReference>
<feature type="non-terminal residue" evidence="14">
    <location>
        <position position="1"/>
    </location>
</feature>
<dbReference type="GO" id="GO:0046872">
    <property type="term" value="F:metal ion binding"/>
    <property type="evidence" value="ECO:0007669"/>
    <property type="project" value="UniProtKB-KW"/>
</dbReference>
<dbReference type="Pfam" id="PF03167">
    <property type="entry name" value="UDG"/>
    <property type="match status" value="1"/>
</dbReference>
<dbReference type="GO" id="GO:0006281">
    <property type="term" value="P:DNA repair"/>
    <property type="evidence" value="ECO:0007669"/>
    <property type="project" value="UniProtKB-KW"/>
</dbReference>
<keyword evidence="7" id="KW-0227">DNA damage</keyword>
<dbReference type="EMBL" id="AUZX01005640">
    <property type="protein sequence ID" value="EQD67025.1"/>
    <property type="molecule type" value="Genomic_DNA"/>
</dbReference>
<dbReference type="GO" id="GO:0051539">
    <property type="term" value="F:4 iron, 4 sulfur cluster binding"/>
    <property type="evidence" value="ECO:0007669"/>
    <property type="project" value="UniProtKB-KW"/>
</dbReference>
<feature type="region of interest" description="Disordered" evidence="12">
    <location>
        <begin position="1"/>
        <end position="22"/>
    </location>
</feature>
<dbReference type="CDD" id="cd10030">
    <property type="entry name" value="UDG-F4_TTUDGA_SPO1dp_like"/>
    <property type="match status" value="1"/>
</dbReference>
<evidence type="ECO:0000256" key="9">
    <source>
        <dbReference type="ARBA" id="ARBA00023004"/>
    </source>
</evidence>
<comment type="similarity">
    <text evidence="2">Belongs to the uracil-DNA glycosylase (UDG) superfamily. Type 4 (UDGa) family.</text>
</comment>
<dbReference type="InterPro" id="IPR005273">
    <property type="entry name" value="Ura-DNA_glyco_family4"/>
</dbReference>
<feature type="domain" description="Uracil-DNA glycosylase-like" evidence="13">
    <location>
        <begin position="2"/>
        <end position="148"/>
    </location>
</feature>
<dbReference type="SMART" id="SM00987">
    <property type="entry name" value="UreE_C"/>
    <property type="match status" value="1"/>
</dbReference>
<dbReference type="PANTHER" id="PTHR33693:SF1">
    <property type="entry name" value="TYPE-4 URACIL-DNA GLYCOSYLASE"/>
    <property type="match status" value="1"/>
</dbReference>
<dbReference type="InterPro" id="IPR005122">
    <property type="entry name" value="Uracil-DNA_glycosylase-like"/>
</dbReference>
<dbReference type="EC" id="3.2.2.27" evidence="3"/>
<comment type="catalytic activity">
    <reaction evidence="1">
        <text>Hydrolyzes single-stranded DNA or mismatched double-stranded DNA and polynucleotides, releasing free uracil.</text>
        <dbReference type="EC" id="3.2.2.27"/>
    </reaction>
</comment>
<evidence type="ECO:0000256" key="6">
    <source>
        <dbReference type="ARBA" id="ARBA00022723"/>
    </source>
</evidence>
<dbReference type="InterPro" id="IPR036895">
    <property type="entry name" value="Uracil-DNA_glycosylase-like_sf"/>
</dbReference>
<keyword evidence="6" id="KW-0479">Metal-binding</keyword>
<keyword evidence="8" id="KW-0378">Hydrolase</keyword>
<evidence type="ECO:0000256" key="10">
    <source>
        <dbReference type="ARBA" id="ARBA00023014"/>
    </source>
</evidence>
<reference evidence="14" key="1">
    <citation type="submission" date="2013-08" db="EMBL/GenBank/DDBJ databases">
        <authorList>
            <person name="Mendez C."/>
            <person name="Richter M."/>
            <person name="Ferrer M."/>
            <person name="Sanchez J."/>
        </authorList>
    </citation>
    <scope>NUCLEOTIDE SEQUENCE</scope>
</reference>
<evidence type="ECO:0000256" key="3">
    <source>
        <dbReference type="ARBA" id="ARBA00012030"/>
    </source>
</evidence>
<evidence type="ECO:0000313" key="14">
    <source>
        <dbReference type="EMBL" id="EQD67025.1"/>
    </source>
</evidence>
<accession>T1CI18</accession>
<evidence type="ECO:0000256" key="7">
    <source>
        <dbReference type="ARBA" id="ARBA00022763"/>
    </source>
</evidence>
<dbReference type="SUPFAM" id="SSF52141">
    <property type="entry name" value="Uracil-DNA glycosylase-like"/>
    <property type="match status" value="1"/>
</dbReference>